<dbReference type="SMART" id="SM00458">
    <property type="entry name" value="RICIN"/>
    <property type="match status" value="4"/>
</dbReference>
<dbReference type="Gene3D" id="2.80.10.50">
    <property type="match status" value="12"/>
</dbReference>
<dbReference type="Pfam" id="PF14200">
    <property type="entry name" value="RicinB_lectin_2"/>
    <property type="match status" value="6"/>
</dbReference>
<evidence type="ECO:0000313" key="6">
    <source>
        <dbReference type="Proteomes" id="UP000216352"/>
    </source>
</evidence>
<dbReference type="PANTHER" id="PTHR34135:SF2">
    <property type="entry name" value="LYSOZYME"/>
    <property type="match status" value="1"/>
</dbReference>
<sequence length="1069" mass="113168">MTAHTWKRVATMTVAGALVASLSAIPAYALTDVGLDDSASSQSASQVQAIGDQQLSDEDSIPDNPTQELPSTVSDDIPADATVVSPELAVSADGEVQNIETGETVTDPELVGTQSQQPDPLAKTDGESFIPVQVEEVRQKVGETDSDVDTAGEAGDSADDSATSGSPDESAGSSQPQQSEEDSDSVQDNADESTDAAVTPSALSTEGMVRLASLGGNEYGAYWGTYNSTPAFFEGSGTLFVQQAKGVVDVSEWQGTIDWQAAKNAGVEGAIIRISYGAGNGLDKQAKRNISECKRLGIPFGIYTYSYAYDNALAADEGDDIVSLLKQVGVSPSDLSYPVYYDLEEWTWTGHTPPTNPSVYDGIVSTWYSKLQAAGYKNLGVYSYTSYLKSALNSSSIHSKTTWVASYGSRTNFDYPTNSRGWQYTSGGTVAGISGRVDLNAFGNKTYQAEYDVRNLSTISIPDGTYYINSVLKDSSSVEIAGGGAANGVKTQLYQYNHTKAQQFRFTKQSDGSYVIQNVNSGKVLDVSNGSAGNGAVVQQYDANGTTAQRWFIRDSGAGYYVQSALGNWVLDISGAATTNGTAVALYAPNNSQAQKFVMASTDASVPTGKKVRVTSMAKSNMVMDISGGSVANGAKVQLYAWNETDAQRYTFTEVGNNVYRIVNVKSGKVLDAASGATGNGTAVQQYESNGTTAQHWHLMKVGSGYAFLNSKSGKAIDIPSGNASSGAKLQLYTSNMTKAQLWTVSEVTTMRERLDSLAASHKSDLPDGTYAIASMLKTSTRVEVAGASTANGGNVQLYAGNGTDAQVWKVTHDAKGYVTFTNAVSGKVMDIYNAGTSSGTNVHQYASNGSWAQKWIVVKNSNGSYTIRAATSESQVLDVSAGSTANGANIQIYADNGSNAQRWKITTTKTVRERLNSMAQSHKNDLPDGIYEFSSSVGKTMRLDVSGGSKNNGGNVQIYAANGTSAQRWRISHDAQGYVTLASVNSGKVLDVENGTSSSGTNVQQYAANGTWAQKWIAVKGATGDYVFYSALAENMVLDVSGGYARNGTNVQLYVSNGTAAQRWSLKK</sequence>
<gene>
    <name evidence="5" type="ORF">BLEM_1326</name>
</gene>
<organism evidence="5 6">
    <name type="scientific">Bifidobacterium lemurum</name>
    <dbReference type="NCBI Taxonomy" id="1603886"/>
    <lineage>
        <taxon>Bacteria</taxon>
        <taxon>Bacillati</taxon>
        <taxon>Actinomycetota</taxon>
        <taxon>Actinomycetes</taxon>
        <taxon>Bifidobacteriales</taxon>
        <taxon>Bifidobacteriaceae</taxon>
        <taxon>Bifidobacterium</taxon>
    </lineage>
</organism>
<dbReference type="CDD" id="cd06414">
    <property type="entry name" value="GH25_LytC-like"/>
    <property type="match status" value="1"/>
</dbReference>
<feature type="compositionally biased region" description="Polar residues" evidence="2">
    <location>
        <begin position="63"/>
        <end position="74"/>
    </location>
</feature>
<dbReference type="PROSITE" id="PS51904">
    <property type="entry name" value="GLYCOSYL_HYDROL_F25_2"/>
    <property type="match status" value="1"/>
</dbReference>
<dbReference type="Gene3D" id="3.20.20.80">
    <property type="entry name" value="Glycosidases"/>
    <property type="match status" value="1"/>
</dbReference>
<dbReference type="PANTHER" id="PTHR34135">
    <property type="entry name" value="LYSOZYME"/>
    <property type="match status" value="1"/>
</dbReference>
<feature type="domain" description="Ricin B lectin" evidence="4">
    <location>
        <begin position="464"/>
        <end position="600"/>
    </location>
</feature>
<dbReference type="CDD" id="cd00161">
    <property type="entry name" value="beta-trefoil_Ricin-like"/>
    <property type="match status" value="4"/>
</dbReference>
<feature type="signal peptide" evidence="3">
    <location>
        <begin position="1"/>
        <end position="29"/>
    </location>
</feature>
<evidence type="ECO:0000259" key="4">
    <source>
        <dbReference type="SMART" id="SM00458"/>
    </source>
</evidence>
<keyword evidence="3" id="KW-0732">Signal</keyword>
<evidence type="ECO:0000256" key="1">
    <source>
        <dbReference type="ARBA" id="ARBA00010646"/>
    </source>
</evidence>
<dbReference type="OrthoDB" id="287365at2"/>
<reference evidence="5 6" key="1">
    <citation type="journal article" date="2017" name="BMC Genomics">
        <title>Comparative genomic and phylogenomic analyses of the Bifidobacteriaceae family.</title>
        <authorList>
            <person name="Lugli G.A."/>
            <person name="Milani C."/>
            <person name="Turroni F."/>
            <person name="Duranti S."/>
            <person name="Mancabelli L."/>
            <person name="Mangifesta M."/>
            <person name="Ferrario C."/>
            <person name="Modesto M."/>
            <person name="Mattarelli P."/>
            <person name="Jiri K."/>
            <person name="van Sinderen D."/>
            <person name="Ventura M."/>
        </authorList>
    </citation>
    <scope>NUCLEOTIDE SEQUENCE [LARGE SCALE GENOMIC DNA]</scope>
    <source>
        <strain evidence="5 6">DSM 28807</strain>
    </source>
</reference>
<dbReference type="GO" id="GO:0009253">
    <property type="term" value="P:peptidoglycan catabolic process"/>
    <property type="evidence" value="ECO:0007669"/>
    <property type="project" value="InterPro"/>
</dbReference>
<dbReference type="InterPro" id="IPR035992">
    <property type="entry name" value="Ricin_B-like_lectins"/>
</dbReference>
<dbReference type="PROSITE" id="PS50231">
    <property type="entry name" value="RICIN_B_LECTIN"/>
    <property type="match status" value="5"/>
</dbReference>
<dbReference type="STRING" id="1603886.GCA_001895165_00269"/>
<dbReference type="AlphaFoldDB" id="A0A261FRM6"/>
<dbReference type="Proteomes" id="UP000216352">
    <property type="component" value="Unassembled WGS sequence"/>
</dbReference>
<dbReference type="InterPro" id="IPR017853">
    <property type="entry name" value="GH"/>
</dbReference>
<dbReference type="EMBL" id="MWWX01000008">
    <property type="protein sequence ID" value="OZG61789.1"/>
    <property type="molecule type" value="Genomic_DNA"/>
</dbReference>
<dbReference type="GO" id="GO:0016052">
    <property type="term" value="P:carbohydrate catabolic process"/>
    <property type="evidence" value="ECO:0007669"/>
    <property type="project" value="TreeGrafter"/>
</dbReference>
<feature type="chain" id="PRO_5043153357" evidence="3">
    <location>
        <begin position="30"/>
        <end position="1069"/>
    </location>
</feature>
<feature type="compositionally biased region" description="Low complexity" evidence="2">
    <location>
        <begin position="38"/>
        <end position="49"/>
    </location>
</feature>
<evidence type="ECO:0000313" key="5">
    <source>
        <dbReference type="EMBL" id="OZG61789.1"/>
    </source>
</evidence>
<accession>A0A261FRM6</accession>
<dbReference type="GO" id="GO:0016998">
    <property type="term" value="P:cell wall macromolecule catabolic process"/>
    <property type="evidence" value="ECO:0007669"/>
    <property type="project" value="InterPro"/>
</dbReference>
<feature type="region of interest" description="Disordered" evidence="2">
    <location>
        <begin position="140"/>
        <end position="202"/>
    </location>
</feature>
<dbReference type="SUPFAM" id="SSF50370">
    <property type="entry name" value="Ricin B-like lectins"/>
    <property type="match status" value="4"/>
</dbReference>
<feature type="domain" description="Ricin B lectin" evidence="4">
    <location>
        <begin position="928"/>
        <end position="1068"/>
    </location>
</feature>
<keyword evidence="6" id="KW-1185">Reference proteome</keyword>
<feature type="domain" description="Ricin B lectin" evidence="4">
    <location>
        <begin position="609"/>
        <end position="746"/>
    </location>
</feature>
<evidence type="ECO:0000256" key="2">
    <source>
        <dbReference type="SAM" id="MobiDB-lite"/>
    </source>
</evidence>
<feature type="compositionally biased region" description="Low complexity" evidence="2">
    <location>
        <begin position="151"/>
        <end position="166"/>
    </location>
</feature>
<comment type="caution">
    <text evidence="5">The sequence shown here is derived from an EMBL/GenBank/DDBJ whole genome shotgun (WGS) entry which is preliminary data.</text>
</comment>
<dbReference type="InterPro" id="IPR000772">
    <property type="entry name" value="Ricin_B_lectin"/>
</dbReference>
<dbReference type="SUPFAM" id="SSF51445">
    <property type="entry name" value="(Trans)glycosidases"/>
    <property type="match status" value="1"/>
</dbReference>
<feature type="compositionally biased region" description="Acidic residues" evidence="2">
    <location>
        <begin position="179"/>
        <end position="194"/>
    </location>
</feature>
<evidence type="ECO:0000256" key="3">
    <source>
        <dbReference type="SAM" id="SignalP"/>
    </source>
</evidence>
<comment type="similarity">
    <text evidence="1">Belongs to the glycosyl hydrolase 25 family.</text>
</comment>
<feature type="domain" description="Ricin B lectin" evidence="4">
    <location>
        <begin position="768"/>
        <end position="907"/>
    </location>
</feature>
<protein>
    <submittedName>
        <fullName evidence="5">1,4-beta-N-acetylmuramidase</fullName>
    </submittedName>
</protein>
<name>A0A261FRM6_9BIFI</name>
<dbReference type="RefSeq" id="WP_072723779.1">
    <property type="nucleotide sequence ID" value="NZ_BDIS01000002.1"/>
</dbReference>
<dbReference type="Pfam" id="PF01183">
    <property type="entry name" value="Glyco_hydro_25"/>
    <property type="match status" value="1"/>
</dbReference>
<proteinExistence type="inferred from homology"/>
<dbReference type="InterPro" id="IPR002053">
    <property type="entry name" value="Glyco_hydro_25"/>
</dbReference>
<feature type="region of interest" description="Disordered" evidence="2">
    <location>
        <begin position="36"/>
        <end position="126"/>
    </location>
</feature>
<dbReference type="GO" id="GO:0003796">
    <property type="term" value="F:lysozyme activity"/>
    <property type="evidence" value="ECO:0007669"/>
    <property type="project" value="InterPro"/>
</dbReference>